<keyword evidence="2" id="KW-1185">Reference proteome</keyword>
<evidence type="ECO:0000313" key="1">
    <source>
        <dbReference type="EMBL" id="CAH6720012.1"/>
    </source>
</evidence>
<reference evidence="1" key="1">
    <citation type="submission" date="2022-06" db="EMBL/GenBank/DDBJ databases">
        <authorList>
            <person name="Legras J.-L."/>
            <person name="Devillers H."/>
            <person name="Grondin C."/>
        </authorList>
    </citation>
    <scope>NUCLEOTIDE SEQUENCE</scope>
    <source>
        <strain evidence="1">CLIB 1444</strain>
    </source>
</reference>
<name>A0ACA9Y4W8_9ASCO</name>
<gene>
    <name evidence="1" type="ORF">CLIB1444_03S02454</name>
</gene>
<protein>
    <submittedName>
        <fullName evidence="1">Actin-interacting protein 1</fullName>
    </submittedName>
</protein>
<organism evidence="1 2">
    <name type="scientific">[Candida] jaroonii</name>
    <dbReference type="NCBI Taxonomy" id="467808"/>
    <lineage>
        <taxon>Eukaryota</taxon>
        <taxon>Fungi</taxon>
        <taxon>Dikarya</taxon>
        <taxon>Ascomycota</taxon>
        <taxon>Saccharomycotina</taxon>
        <taxon>Pichiomycetes</taxon>
        <taxon>Debaryomycetaceae</taxon>
        <taxon>Yamadazyma</taxon>
    </lineage>
</organism>
<comment type="caution">
    <text evidence="1">The sequence shown here is derived from an EMBL/GenBank/DDBJ whole genome shotgun (WGS) entry which is preliminary data.</text>
</comment>
<evidence type="ECO:0000313" key="2">
    <source>
        <dbReference type="Proteomes" id="UP001152531"/>
    </source>
</evidence>
<sequence>MSIEPIELYPPQPVTVRAQSTKIAYDAIYGRIAYAMGRSIFVRPIDADNAKAPAFQFTKHTNPTTVAAFSPSGMYIASGDESGQVKIWDTSIIGDKNPLAEQPYIKSEFQILSGPIKSISWDADNSRIIAVGEGKEKFGHCFSWDSGNSIGEIQGHSDVINDVDIKGQRPYRAATVGNDKALVFYTGPPFKFDKSIRDYHTNVIRGVKFSPDGKYLISVGSDRLIVVYDGETGEFIQKIENAHEGGIFGVSWFKDSSKFATCSADNKVKVWSADTFEVVETLSIGEKVTVANQLVSVVVTDKSIISLSVNGNLNYYQDGKVTTIEGHQSSITASLKLNGSVITGGSNGKLFKWEIVNDKLSPIAKPIGDETTSHGNYVVDIISAEKHIVTIGWDDKLKVWDEDSKFITEVKLDSQPKKLLYNNSNVTVLFEDSIVNYSVGSSIEKVKDSKLSASSSDIDYISEKLLTTNLTENKIDTLEKDLSKITSNFTAIRGTPSIIRVSPNDEYVALGDSTGKYIIYNADSSVKTTRWSYQTSKILDAKWSSDSNFLLTGGLDSGIFIYSISKIAKVLKLPLAHQTGISRVEWLSYEDLKATILTTGLDGSIKLWKVDLTGYM</sequence>
<proteinExistence type="predicted"/>
<dbReference type="EMBL" id="CALSDN010000003">
    <property type="protein sequence ID" value="CAH6720012.1"/>
    <property type="molecule type" value="Genomic_DNA"/>
</dbReference>
<accession>A0ACA9Y4W8</accession>
<dbReference type="Proteomes" id="UP001152531">
    <property type="component" value="Unassembled WGS sequence"/>
</dbReference>